<accession>A0A8C2QKP1</accession>
<dbReference type="GO" id="GO:0016581">
    <property type="term" value="C:NuRD complex"/>
    <property type="evidence" value="ECO:0007669"/>
    <property type="project" value="TreeGrafter"/>
</dbReference>
<dbReference type="Pfam" id="PF16563">
    <property type="entry name" value="P66_CC"/>
    <property type="match status" value="1"/>
</dbReference>
<name>A0A8C2QKP1_CRIGR</name>
<feature type="compositionally biased region" description="Low complexity" evidence="6">
    <location>
        <begin position="57"/>
        <end position="68"/>
    </location>
</feature>
<evidence type="ECO:0000256" key="1">
    <source>
        <dbReference type="ARBA" id="ARBA00004123"/>
    </source>
</evidence>
<feature type="domain" description="Transcriptional repressor p66 coiled-coil MBD2-interaction" evidence="7">
    <location>
        <begin position="132"/>
        <end position="175"/>
    </location>
</feature>
<feature type="compositionally biased region" description="Basic and acidic residues" evidence="6">
    <location>
        <begin position="25"/>
        <end position="35"/>
    </location>
</feature>
<feature type="compositionally biased region" description="Polar residues" evidence="6">
    <location>
        <begin position="551"/>
        <end position="563"/>
    </location>
</feature>
<keyword evidence="3" id="KW-0175">Coiled coil</keyword>
<dbReference type="InterPro" id="IPR040386">
    <property type="entry name" value="P66"/>
</dbReference>
<gene>
    <name evidence="8" type="primary">Gatad2a</name>
</gene>
<keyword evidence="5" id="KW-0539">Nucleus</keyword>
<evidence type="ECO:0000256" key="6">
    <source>
        <dbReference type="SAM" id="MobiDB-lite"/>
    </source>
</evidence>
<dbReference type="PANTHER" id="PTHR13455:SF3">
    <property type="entry name" value="TRANSCRIPTIONAL REPRESSOR P66-ALPHA"/>
    <property type="match status" value="1"/>
</dbReference>
<dbReference type="Ensembl" id="ENSCGRT00001023023.1">
    <property type="protein sequence ID" value="ENSCGRP00001018779.1"/>
    <property type="gene ID" value="ENSCGRG00001018413.1"/>
</dbReference>
<dbReference type="GO" id="GO:0000122">
    <property type="term" value="P:negative regulation of transcription by RNA polymerase II"/>
    <property type="evidence" value="ECO:0007669"/>
    <property type="project" value="InterPro"/>
</dbReference>
<keyword evidence="2" id="KW-0805">Transcription regulation</keyword>
<feature type="region of interest" description="Disordered" evidence="6">
    <location>
        <begin position="1"/>
        <end position="116"/>
    </location>
</feature>
<evidence type="ECO:0000256" key="5">
    <source>
        <dbReference type="ARBA" id="ARBA00023242"/>
    </source>
</evidence>
<organism evidence="8 9">
    <name type="scientific">Cricetulus griseus</name>
    <name type="common">Chinese hamster</name>
    <name type="synonym">Cricetulus barabensis griseus</name>
    <dbReference type="NCBI Taxonomy" id="10029"/>
    <lineage>
        <taxon>Eukaryota</taxon>
        <taxon>Metazoa</taxon>
        <taxon>Chordata</taxon>
        <taxon>Craniata</taxon>
        <taxon>Vertebrata</taxon>
        <taxon>Euteleostomi</taxon>
        <taxon>Mammalia</taxon>
        <taxon>Eutheria</taxon>
        <taxon>Euarchontoglires</taxon>
        <taxon>Glires</taxon>
        <taxon>Rodentia</taxon>
        <taxon>Myomorpha</taxon>
        <taxon>Muroidea</taxon>
        <taxon>Cricetidae</taxon>
        <taxon>Cricetinae</taxon>
        <taxon>Cricetulus</taxon>
    </lineage>
</organism>
<feature type="region of interest" description="Disordered" evidence="6">
    <location>
        <begin position="543"/>
        <end position="563"/>
    </location>
</feature>
<sequence>MSEEACRTRSQKRALDPDLTEDDVDSKKMKMERGPSELTVDGDTRVMPEPCTGPAHGLLRTTETTATGSGEGLLGDGPVDMRTSHSDIKSEKRPPSPDVIVLSDSEQPSSPRMNGLTTAALKDTSTEALLKSSPEERERMIKQLKEELRLEEAKLVLLKKLRQSQIQKEAIVQKPAASSGSTVTTPPPLVRGNQNIPAGKTSLQTSSARMPGSIIPPPLVRGGQQVSAKLGPQASSQVVMPPLVRGAQVSPQIHNIRQHSSTGPPPLLLAPRASVPSMQIQGQRIIQQGLIRVANVPNTSLLVNIPQPTAASLKGTTVASAQASSTPTSVASVVASAESPASRQAAAKLALRKQLEKTLLEIPPPKPPAPEMNFLPSAANNEFIYLVGLEEVVQNLLETQAGRISASTAAAVLSREPYMCVQCKTDFTCRWREKGGVVMCENCMTSNQKKALKVEHTSRLKAAFVKALQQEQEMEQRLLQQGVGTTGTKAEPAAPHTTLKQVRAEASSQLSRGSATTPRGVLHTFSQSPKLQNAASATALVSRTARHSERAVSTSKGTTSNWKKTTLSTGGTLAFVSPSLAVHKTSSAVDRQREYLLDMIPPRSIPQSATWK</sequence>
<evidence type="ECO:0000256" key="4">
    <source>
        <dbReference type="ARBA" id="ARBA00023163"/>
    </source>
</evidence>
<dbReference type="Proteomes" id="UP000694386">
    <property type="component" value="Unplaced"/>
</dbReference>
<evidence type="ECO:0000313" key="8">
    <source>
        <dbReference type="Ensembl" id="ENSCGRP00001018779.1"/>
    </source>
</evidence>
<dbReference type="InterPro" id="IPR032346">
    <property type="entry name" value="P66_CC"/>
</dbReference>
<keyword evidence="4" id="KW-0804">Transcription</keyword>
<feature type="region of interest" description="Disordered" evidence="6">
    <location>
        <begin position="177"/>
        <end position="196"/>
    </location>
</feature>
<protein>
    <submittedName>
        <fullName evidence="8">GATA zinc finger domain containing 2A</fullName>
    </submittedName>
</protein>
<evidence type="ECO:0000259" key="7">
    <source>
        <dbReference type="Pfam" id="PF16563"/>
    </source>
</evidence>
<dbReference type="PANTHER" id="PTHR13455">
    <property type="entry name" value="TRANSCRIPTIONAL REPRESSOR P66-RELATED"/>
    <property type="match status" value="1"/>
</dbReference>
<evidence type="ECO:0000313" key="9">
    <source>
        <dbReference type="Proteomes" id="UP000694386"/>
    </source>
</evidence>
<reference evidence="8" key="1">
    <citation type="submission" date="2025-08" db="UniProtKB">
        <authorList>
            <consortium name="Ensembl"/>
        </authorList>
    </citation>
    <scope>IDENTIFICATION</scope>
</reference>
<evidence type="ECO:0000256" key="3">
    <source>
        <dbReference type="ARBA" id="ARBA00023054"/>
    </source>
</evidence>
<feature type="compositionally biased region" description="Polar residues" evidence="6">
    <location>
        <begin position="104"/>
        <end position="116"/>
    </location>
</feature>
<dbReference type="AlphaFoldDB" id="A0A8C2QKP1"/>
<dbReference type="Gene3D" id="6.10.250.1650">
    <property type="match status" value="1"/>
</dbReference>
<feature type="compositionally biased region" description="Basic and acidic residues" evidence="6">
    <location>
        <begin position="82"/>
        <end position="95"/>
    </location>
</feature>
<evidence type="ECO:0000256" key="2">
    <source>
        <dbReference type="ARBA" id="ARBA00023015"/>
    </source>
</evidence>
<reference evidence="8" key="2">
    <citation type="submission" date="2025-09" db="UniProtKB">
        <authorList>
            <consortium name="Ensembl"/>
        </authorList>
    </citation>
    <scope>IDENTIFICATION</scope>
</reference>
<comment type="subcellular location">
    <subcellularLocation>
        <location evidence="1">Nucleus</location>
    </subcellularLocation>
</comment>
<proteinExistence type="predicted"/>